<evidence type="ECO:0008006" key="5">
    <source>
        <dbReference type="Google" id="ProtNLM"/>
    </source>
</evidence>
<gene>
    <name evidence="3" type="ORF">BE15_45320</name>
</gene>
<evidence type="ECO:0000256" key="1">
    <source>
        <dbReference type="SAM" id="MobiDB-lite"/>
    </source>
</evidence>
<comment type="caution">
    <text evidence="3">The sequence shown here is derived from an EMBL/GenBank/DDBJ whole genome shotgun (WGS) entry which is preliminary data.</text>
</comment>
<reference evidence="3 4" key="1">
    <citation type="submission" date="2014-02" db="EMBL/GenBank/DDBJ databases">
        <title>The small core and large imbalanced accessory genome model reveals a collaborative survival strategy of Sorangium cellulosum strains in nature.</title>
        <authorList>
            <person name="Han K."/>
            <person name="Peng R."/>
            <person name="Blom J."/>
            <person name="Li Y.-Z."/>
        </authorList>
    </citation>
    <scope>NUCLEOTIDE SEQUENCE [LARGE SCALE GENOMIC DNA]</scope>
    <source>
        <strain evidence="3 4">So0008-312</strain>
    </source>
</reference>
<evidence type="ECO:0000313" key="3">
    <source>
        <dbReference type="EMBL" id="KYF73398.1"/>
    </source>
</evidence>
<feature type="chain" id="PRO_5007567347" description="Secreted protein" evidence="2">
    <location>
        <begin position="24"/>
        <end position="61"/>
    </location>
</feature>
<proteinExistence type="predicted"/>
<evidence type="ECO:0000313" key="4">
    <source>
        <dbReference type="Proteomes" id="UP000075260"/>
    </source>
</evidence>
<dbReference type="Proteomes" id="UP000075260">
    <property type="component" value="Unassembled WGS sequence"/>
</dbReference>
<keyword evidence="2" id="KW-0732">Signal</keyword>
<sequence length="61" mass="5413">MLRSSLRAGLAAAVAAGALATLAAAGCRDAAETRSPFDVASSHAGGGTAGGLAAGGSGGAG</sequence>
<feature type="non-terminal residue" evidence="3">
    <location>
        <position position="61"/>
    </location>
</feature>
<feature type="region of interest" description="Disordered" evidence="1">
    <location>
        <begin position="36"/>
        <end position="61"/>
    </location>
</feature>
<feature type="signal peptide" evidence="2">
    <location>
        <begin position="1"/>
        <end position="23"/>
    </location>
</feature>
<evidence type="ECO:0000256" key="2">
    <source>
        <dbReference type="SAM" id="SignalP"/>
    </source>
</evidence>
<dbReference type="EMBL" id="JEMA01000191">
    <property type="protein sequence ID" value="KYF73398.1"/>
    <property type="molecule type" value="Genomic_DNA"/>
</dbReference>
<organism evidence="3 4">
    <name type="scientific">Sorangium cellulosum</name>
    <name type="common">Polyangium cellulosum</name>
    <dbReference type="NCBI Taxonomy" id="56"/>
    <lineage>
        <taxon>Bacteria</taxon>
        <taxon>Pseudomonadati</taxon>
        <taxon>Myxococcota</taxon>
        <taxon>Polyangia</taxon>
        <taxon>Polyangiales</taxon>
        <taxon>Polyangiaceae</taxon>
        <taxon>Sorangium</taxon>
    </lineage>
</organism>
<protein>
    <recommendedName>
        <fullName evidence="5">Secreted protein</fullName>
    </recommendedName>
</protein>
<dbReference type="AlphaFoldDB" id="A0A150R0N9"/>
<accession>A0A150R0N9</accession>
<name>A0A150R0N9_SORCE</name>
<dbReference type="PROSITE" id="PS51257">
    <property type="entry name" value="PROKAR_LIPOPROTEIN"/>
    <property type="match status" value="1"/>
</dbReference>
<feature type="compositionally biased region" description="Gly residues" evidence="1">
    <location>
        <begin position="44"/>
        <end position="61"/>
    </location>
</feature>